<dbReference type="GO" id="GO:0046872">
    <property type="term" value="F:metal ion binding"/>
    <property type="evidence" value="ECO:0007669"/>
    <property type="project" value="UniProtKB-UniRule"/>
</dbReference>
<keyword evidence="13" id="KW-0472">Membrane</keyword>
<name>A0A1I1KZ03_9GAMM</name>
<comment type="similarity">
    <text evidence="1 11 13">Belongs to the ApbE family.</text>
</comment>
<dbReference type="GO" id="GO:0016740">
    <property type="term" value="F:transferase activity"/>
    <property type="evidence" value="ECO:0007669"/>
    <property type="project" value="UniProtKB-UniRule"/>
</dbReference>
<keyword evidence="7 11" id="KW-0274">FAD</keyword>
<keyword evidence="15" id="KW-1185">Reference proteome</keyword>
<comment type="catalytic activity">
    <reaction evidence="10 11 13">
        <text>L-threonyl-[protein] + FAD = FMN-L-threonyl-[protein] + AMP + H(+)</text>
        <dbReference type="Rhea" id="RHEA:36847"/>
        <dbReference type="Rhea" id="RHEA-COMP:11060"/>
        <dbReference type="Rhea" id="RHEA-COMP:11061"/>
        <dbReference type="ChEBI" id="CHEBI:15378"/>
        <dbReference type="ChEBI" id="CHEBI:30013"/>
        <dbReference type="ChEBI" id="CHEBI:57692"/>
        <dbReference type="ChEBI" id="CHEBI:74257"/>
        <dbReference type="ChEBI" id="CHEBI:456215"/>
        <dbReference type="EC" id="2.7.1.180"/>
    </reaction>
</comment>
<protein>
    <recommendedName>
        <fullName evidence="3 11">FAD:protein FMN transferase</fullName>
        <ecNumber evidence="2 11">2.7.1.180</ecNumber>
    </recommendedName>
    <alternativeName>
        <fullName evidence="9 11">Flavin transferase</fullName>
    </alternativeName>
</protein>
<evidence type="ECO:0000256" key="2">
    <source>
        <dbReference type="ARBA" id="ARBA00011955"/>
    </source>
</evidence>
<dbReference type="PIRSF" id="PIRSF006268">
    <property type="entry name" value="ApbE"/>
    <property type="match status" value="1"/>
</dbReference>
<comment type="subcellular location">
    <subcellularLocation>
        <location evidence="13">Cell inner membrane</location>
        <topology evidence="13">Lipid-anchor</topology>
        <orientation evidence="13">Periplasmic side</orientation>
    </subcellularLocation>
</comment>
<dbReference type="AlphaFoldDB" id="A0A1I1KZ03"/>
<organism evidence="14 15">
    <name type="scientific">Kushneria avicenniae</name>
    <dbReference type="NCBI Taxonomy" id="402385"/>
    <lineage>
        <taxon>Bacteria</taxon>
        <taxon>Pseudomonadati</taxon>
        <taxon>Pseudomonadota</taxon>
        <taxon>Gammaproteobacteria</taxon>
        <taxon>Oceanospirillales</taxon>
        <taxon>Halomonadaceae</taxon>
        <taxon>Kushneria</taxon>
    </lineage>
</organism>
<keyword evidence="13" id="KW-0997">Cell inner membrane</keyword>
<dbReference type="GO" id="GO:0005886">
    <property type="term" value="C:plasma membrane"/>
    <property type="evidence" value="ECO:0007669"/>
    <property type="project" value="UniProtKB-SubCell"/>
</dbReference>
<feature type="binding site" evidence="12">
    <location>
        <position position="175"/>
    </location>
    <ligand>
        <name>Mg(2+)</name>
        <dbReference type="ChEBI" id="CHEBI:18420"/>
    </ligand>
</feature>
<gene>
    <name evidence="14" type="ORF">SAMN05421848_2273</name>
</gene>
<dbReference type="Proteomes" id="UP000199046">
    <property type="component" value="Unassembled WGS sequence"/>
</dbReference>
<keyword evidence="13 14" id="KW-0449">Lipoprotein</keyword>
<dbReference type="OrthoDB" id="9778595at2"/>
<keyword evidence="8 11" id="KW-0460">Magnesium</keyword>
<dbReference type="EMBL" id="FOLY01000004">
    <property type="protein sequence ID" value="SFC66029.1"/>
    <property type="molecule type" value="Genomic_DNA"/>
</dbReference>
<dbReference type="PANTHER" id="PTHR30040:SF2">
    <property type="entry name" value="FAD:PROTEIN FMN TRANSFERASE"/>
    <property type="match status" value="1"/>
</dbReference>
<dbReference type="Gene3D" id="3.10.520.10">
    <property type="entry name" value="ApbE-like domains"/>
    <property type="match status" value="1"/>
</dbReference>
<evidence type="ECO:0000256" key="4">
    <source>
        <dbReference type="ARBA" id="ARBA00022630"/>
    </source>
</evidence>
<evidence type="ECO:0000313" key="15">
    <source>
        <dbReference type="Proteomes" id="UP000199046"/>
    </source>
</evidence>
<reference evidence="15" key="1">
    <citation type="submission" date="2016-10" db="EMBL/GenBank/DDBJ databases">
        <authorList>
            <person name="Varghese N."/>
            <person name="Submissions S."/>
        </authorList>
    </citation>
    <scope>NUCLEOTIDE SEQUENCE [LARGE SCALE GENOMIC DNA]</scope>
    <source>
        <strain evidence="15">DSM 23439</strain>
    </source>
</reference>
<accession>A0A1I1KZ03</accession>
<dbReference type="SUPFAM" id="SSF143631">
    <property type="entry name" value="ApbE-like"/>
    <property type="match status" value="1"/>
</dbReference>
<keyword evidence="6 11" id="KW-0479">Metal-binding</keyword>
<dbReference type="PROSITE" id="PS51257">
    <property type="entry name" value="PROKAR_LIPOPROTEIN"/>
    <property type="match status" value="1"/>
</dbReference>
<evidence type="ECO:0000256" key="8">
    <source>
        <dbReference type="ARBA" id="ARBA00022842"/>
    </source>
</evidence>
<dbReference type="InterPro" id="IPR024932">
    <property type="entry name" value="ApbE"/>
</dbReference>
<dbReference type="EC" id="2.7.1.180" evidence="2 11"/>
<evidence type="ECO:0000256" key="6">
    <source>
        <dbReference type="ARBA" id="ARBA00022723"/>
    </source>
</evidence>
<dbReference type="Pfam" id="PF02424">
    <property type="entry name" value="ApbE"/>
    <property type="match status" value="1"/>
</dbReference>
<proteinExistence type="inferred from homology"/>
<evidence type="ECO:0000256" key="10">
    <source>
        <dbReference type="ARBA" id="ARBA00048540"/>
    </source>
</evidence>
<feature type="binding site" evidence="12">
    <location>
        <position position="292"/>
    </location>
    <ligand>
        <name>Mg(2+)</name>
        <dbReference type="ChEBI" id="CHEBI:18420"/>
    </ligand>
</feature>
<evidence type="ECO:0000256" key="11">
    <source>
        <dbReference type="PIRNR" id="PIRNR006268"/>
    </source>
</evidence>
<evidence type="ECO:0000256" key="1">
    <source>
        <dbReference type="ARBA" id="ARBA00008282"/>
    </source>
</evidence>
<evidence type="ECO:0000256" key="13">
    <source>
        <dbReference type="RuleBase" id="RU363002"/>
    </source>
</evidence>
<evidence type="ECO:0000256" key="7">
    <source>
        <dbReference type="ARBA" id="ARBA00022827"/>
    </source>
</evidence>
<dbReference type="RefSeq" id="WP_090134006.1">
    <property type="nucleotide sequence ID" value="NZ_FOLY01000004.1"/>
</dbReference>
<comment type="cofactor">
    <cofactor evidence="12">
        <name>Mg(2+)</name>
        <dbReference type="ChEBI" id="CHEBI:18420"/>
    </cofactor>
    <cofactor evidence="12">
        <name>Mn(2+)</name>
        <dbReference type="ChEBI" id="CHEBI:29035"/>
    </cofactor>
    <text evidence="12">Magnesium. Can also use manganese.</text>
</comment>
<dbReference type="PANTHER" id="PTHR30040">
    <property type="entry name" value="THIAMINE BIOSYNTHESIS LIPOPROTEIN APBE"/>
    <property type="match status" value="1"/>
</dbReference>
<keyword evidence="5 11" id="KW-0808">Transferase</keyword>
<keyword evidence="13" id="KW-1003">Cell membrane</keyword>
<evidence type="ECO:0000256" key="3">
    <source>
        <dbReference type="ARBA" id="ARBA00016337"/>
    </source>
</evidence>
<dbReference type="STRING" id="402385.SAMN05421848_2273"/>
<feature type="binding site" evidence="12">
    <location>
        <position position="296"/>
    </location>
    <ligand>
        <name>Mg(2+)</name>
        <dbReference type="ChEBI" id="CHEBI:18420"/>
    </ligand>
</feature>
<dbReference type="InterPro" id="IPR003374">
    <property type="entry name" value="ApbE-like_sf"/>
</dbReference>
<evidence type="ECO:0000256" key="12">
    <source>
        <dbReference type="PIRSR" id="PIRSR006268-2"/>
    </source>
</evidence>
<evidence type="ECO:0000256" key="5">
    <source>
        <dbReference type="ARBA" id="ARBA00022679"/>
    </source>
</evidence>
<sequence length="345" mass="38279">MNIRAPASVTSAVIAALLLAGCDRIPEIELAQGEAQGTTYHIKWWSEDAPDRGDIDADLTRVLRKIDQDISTYRDDSWISRFNDSRTTDWQAAPPEVIHLLQIARMVNERSQGCYDPTVAPLFDLWGFQNENFQVPTDAAIREAMTHVGLEHLEIDADAGKIRKTIPELSIDLSSMGEGYSVDQIAAMLESHGIHDYLAELGGDMRIRGAKPDDEPWRVGIETPTPGERRTGNVVTVNDRQGLSLNTSGTYRRYFDDSGHAYGHIIDPRSGTPVTHDLVSATVFGHEAAVSDAWATTMLCLGREQGTEVADREGLPVYLIERRGEKDFTDSRTKALSETDRLTLK</sequence>
<keyword evidence="4 11" id="KW-0285">Flavoprotein</keyword>
<evidence type="ECO:0000313" key="14">
    <source>
        <dbReference type="EMBL" id="SFC66029.1"/>
    </source>
</evidence>
<comment type="function">
    <text evidence="13">Flavin transferase that catalyzes the transfer of the FMN moiety of FAD and its covalent binding to the hydroxyl group of a threonine residue in a target flavoprotein.</text>
</comment>
<evidence type="ECO:0000256" key="9">
    <source>
        <dbReference type="ARBA" id="ARBA00031306"/>
    </source>
</evidence>